<dbReference type="Gene3D" id="3.40.50.1820">
    <property type="entry name" value="alpha/beta hydrolase"/>
    <property type="match status" value="1"/>
</dbReference>
<dbReference type="PANTHER" id="PTHR43798">
    <property type="entry name" value="MONOACYLGLYCEROL LIPASE"/>
    <property type="match status" value="1"/>
</dbReference>
<evidence type="ECO:0000313" key="2">
    <source>
        <dbReference type="EMBL" id="MCW3476692.1"/>
    </source>
</evidence>
<reference evidence="2" key="2">
    <citation type="submission" date="2022-10" db="EMBL/GenBank/DDBJ databases">
        <authorList>
            <person name="Trinh H.N."/>
        </authorList>
    </citation>
    <scope>NUCLEOTIDE SEQUENCE</scope>
    <source>
        <strain evidence="2">RN2-1</strain>
    </source>
</reference>
<proteinExistence type="predicted"/>
<accession>A0AA41YQF7</accession>
<dbReference type="InterPro" id="IPR000639">
    <property type="entry name" value="Epox_hydrolase-like"/>
</dbReference>
<dbReference type="Proteomes" id="UP001165679">
    <property type="component" value="Unassembled WGS sequence"/>
</dbReference>
<evidence type="ECO:0000313" key="3">
    <source>
        <dbReference type="Proteomes" id="UP001165679"/>
    </source>
</evidence>
<dbReference type="InterPro" id="IPR029058">
    <property type="entry name" value="AB_hydrolase_fold"/>
</dbReference>
<dbReference type="PRINTS" id="PR00111">
    <property type="entry name" value="ABHYDROLASE"/>
</dbReference>
<keyword evidence="3" id="KW-1185">Reference proteome</keyword>
<feature type="domain" description="AB hydrolase-1" evidence="1">
    <location>
        <begin position="50"/>
        <end position="298"/>
    </location>
</feature>
<evidence type="ECO:0000259" key="1">
    <source>
        <dbReference type="Pfam" id="PF00561"/>
    </source>
</evidence>
<dbReference type="GO" id="GO:0016020">
    <property type="term" value="C:membrane"/>
    <property type="evidence" value="ECO:0007669"/>
    <property type="project" value="TreeGrafter"/>
</dbReference>
<dbReference type="PANTHER" id="PTHR43798:SF33">
    <property type="entry name" value="HYDROLASE, PUTATIVE (AFU_ORTHOLOGUE AFUA_2G14860)-RELATED"/>
    <property type="match status" value="1"/>
</dbReference>
<reference evidence="2" key="1">
    <citation type="submission" date="2022-09" db="EMBL/GenBank/DDBJ databases">
        <title>Rhodovastum sp. nov. RN2-1 isolated from soil in Seongnam, South Korea.</title>
        <authorList>
            <person name="Le N.T."/>
        </authorList>
    </citation>
    <scope>NUCLEOTIDE SEQUENCE</scope>
    <source>
        <strain evidence="2">RN2-1</strain>
    </source>
</reference>
<dbReference type="EMBL" id="JAPDNT010000022">
    <property type="protein sequence ID" value="MCW3476692.1"/>
    <property type="molecule type" value="Genomic_DNA"/>
</dbReference>
<name>A0AA41YQF7_9PROT</name>
<keyword evidence="2" id="KW-0378">Hydrolase</keyword>
<organism evidence="2 3">
    <name type="scientific">Limobrevibacterium gyesilva</name>
    <dbReference type="NCBI Taxonomy" id="2991712"/>
    <lineage>
        <taxon>Bacteria</taxon>
        <taxon>Pseudomonadati</taxon>
        <taxon>Pseudomonadota</taxon>
        <taxon>Alphaproteobacteria</taxon>
        <taxon>Acetobacterales</taxon>
        <taxon>Acetobacteraceae</taxon>
        <taxon>Limobrevibacterium</taxon>
    </lineage>
</organism>
<dbReference type="AlphaFoldDB" id="A0AA41YQF7"/>
<sequence length="310" mass="35366">MALANGRFRVIRAVIGKKRKQRSMIGPTSRVYFSQRLRLHYVDWGNPEAPPLILLHGGRDHCRNWDWVASALRHDWHIIAPDLRGHGDSAWTSDGQYGMAGYIYDLAQLIHQQGLAPVRIVAHSLGGNIALRYTGLFPEAVEKLVAIEGLGPSPMVLAERAARGSAERMRAWIEAQRGLAGRQTRRYASIEDAFRRMQEENRHLSPEQALHLTQHGVNQNEDGTYSWKFDNYIRSWPPNDMTQAEIEQLWARITCPTLLVYGRESWASNPAEDGRASHFHNARVAAFERAGHWVHHDRLDAFLEELRGFL</sequence>
<dbReference type="SUPFAM" id="SSF53474">
    <property type="entry name" value="alpha/beta-Hydrolases"/>
    <property type="match status" value="1"/>
</dbReference>
<dbReference type="PRINTS" id="PR00412">
    <property type="entry name" value="EPOXHYDRLASE"/>
</dbReference>
<gene>
    <name evidence="2" type="ORF">OL599_19180</name>
</gene>
<protein>
    <submittedName>
        <fullName evidence="2">Alpha/beta hydrolase</fullName>
    </submittedName>
</protein>
<dbReference type="Pfam" id="PF00561">
    <property type="entry name" value="Abhydrolase_1"/>
    <property type="match status" value="1"/>
</dbReference>
<dbReference type="InterPro" id="IPR000073">
    <property type="entry name" value="AB_hydrolase_1"/>
</dbReference>
<dbReference type="GO" id="GO:0016787">
    <property type="term" value="F:hydrolase activity"/>
    <property type="evidence" value="ECO:0007669"/>
    <property type="project" value="UniProtKB-KW"/>
</dbReference>
<dbReference type="InterPro" id="IPR050266">
    <property type="entry name" value="AB_hydrolase_sf"/>
</dbReference>
<comment type="caution">
    <text evidence="2">The sequence shown here is derived from an EMBL/GenBank/DDBJ whole genome shotgun (WGS) entry which is preliminary data.</text>
</comment>